<dbReference type="InterPro" id="IPR001564">
    <property type="entry name" value="Nucleoside_diP_kinase"/>
</dbReference>
<dbReference type="Gene3D" id="3.30.70.141">
    <property type="entry name" value="Nucleoside diphosphate kinase-like domain"/>
    <property type="match status" value="1"/>
</dbReference>
<comment type="caution">
    <text evidence="2">Lacks conserved residue(s) required for the propagation of feature annotation.</text>
</comment>
<evidence type="ECO:0000313" key="5">
    <source>
        <dbReference type="EMBL" id="KAL2718458.1"/>
    </source>
</evidence>
<dbReference type="AlphaFoldDB" id="A0ABD2ACW0"/>
<gene>
    <name evidence="5" type="ORF">V1478_012334</name>
</gene>
<dbReference type="Pfam" id="PF05186">
    <property type="entry name" value="Dpy-30"/>
    <property type="match status" value="1"/>
</dbReference>
<name>A0ABD2ACW0_VESSQ</name>
<evidence type="ECO:0000259" key="4">
    <source>
        <dbReference type="SMART" id="SM00562"/>
    </source>
</evidence>
<sequence length="327" mass="37979">MCDCPTKKEDETGAPKTVTLFEKCRKPYRAGKNIEVYSKNDNLNDKKHEIQFLQKESNAHDMVCCNSLQQLSLSECSSDSTRLYKFVNPRTSKYYGNEEEEEEIPLPFIFKPCMTLPDEVEKEADIEHTLAIIKPEAMIYRRQIEQRIYEEGFEIRQTRWLQLTPEQASDFYSDNYGQVWFAHLIAYMSSTPIIVLVLAKCHAVYDWRFIMGPVKVAEARLYFPDSVRAKYGRRGEDFKNAVHGSSTREKAEKEIHFFFPESVIEPLLIGDSLIDYLWETINPILTEGLTLCCKLKPADPLLWLAHWLILNNPNKPRLPEDLALIPT</sequence>
<comment type="caution">
    <text evidence="5">The sequence shown here is derived from an EMBL/GenBank/DDBJ whole genome shotgun (WGS) entry which is preliminary data.</text>
</comment>
<keyword evidence="6" id="KW-1185">Reference proteome</keyword>
<evidence type="ECO:0000313" key="6">
    <source>
        <dbReference type="Proteomes" id="UP001607302"/>
    </source>
</evidence>
<accession>A0ABD2ACW0</accession>
<evidence type="ECO:0000256" key="3">
    <source>
        <dbReference type="RuleBase" id="RU004011"/>
    </source>
</evidence>
<dbReference type="PANTHER" id="PTHR46161">
    <property type="entry name" value="NUCLEOSIDE DIPHOSPHATE KINASE"/>
    <property type="match status" value="1"/>
</dbReference>
<dbReference type="Proteomes" id="UP001607302">
    <property type="component" value="Unassembled WGS sequence"/>
</dbReference>
<reference evidence="5 6" key="1">
    <citation type="journal article" date="2024" name="Ann. Entomol. Soc. Am.">
        <title>Genomic analyses of the southern and eastern yellowjacket wasps (Hymenoptera: Vespidae) reveal evolutionary signatures of social life.</title>
        <authorList>
            <person name="Catto M.A."/>
            <person name="Caine P.B."/>
            <person name="Orr S.E."/>
            <person name="Hunt B.G."/>
            <person name="Goodisman M.A.D."/>
        </authorList>
    </citation>
    <scope>NUCLEOTIDE SEQUENCE [LARGE SCALE GENOMIC DNA]</scope>
    <source>
        <strain evidence="5">233</strain>
        <tissue evidence="5">Head and thorax</tissue>
    </source>
</reference>
<protein>
    <submittedName>
        <fullName evidence="5">Nucleoside diphosphate kinase 5-like</fullName>
    </submittedName>
</protein>
<comment type="similarity">
    <text evidence="1 2 3">Belongs to the NDK family.</text>
</comment>
<dbReference type="PANTHER" id="PTHR46161:SF1">
    <property type="entry name" value="NUCLEOSIDE DIPHOSPHATE KINASE HOMOLOG 5"/>
    <property type="match status" value="1"/>
</dbReference>
<dbReference type="CDD" id="cd22970">
    <property type="entry name" value="DD_NDKH5-like"/>
    <property type="match status" value="1"/>
</dbReference>
<organism evidence="5 6">
    <name type="scientific">Vespula squamosa</name>
    <name type="common">Southern yellow jacket</name>
    <name type="synonym">Wasp</name>
    <dbReference type="NCBI Taxonomy" id="30214"/>
    <lineage>
        <taxon>Eukaryota</taxon>
        <taxon>Metazoa</taxon>
        <taxon>Ecdysozoa</taxon>
        <taxon>Arthropoda</taxon>
        <taxon>Hexapoda</taxon>
        <taxon>Insecta</taxon>
        <taxon>Pterygota</taxon>
        <taxon>Neoptera</taxon>
        <taxon>Endopterygota</taxon>
        <taxon>Hymenoptera</taxon>
        <taxon>Apocrita</taxon>
        <taxon>Aculeata</taxon>
        <taxon>Vespoidea</taxon>
        <taxon>Vespidae</taxon>
        <taxon>Vespinae</taxon>
        <taxon>Vespula</taxon>
    </lineage>
</organism>
<dbReference type="InterPro" id="IPR036850">
    <property type="entry name" value="NDK-like_dom_sf"/>
</dbReference>
<dbReference type="EMBL" id="JAUDFV010000152">
    <property type="protein sequence ID" value="KAL2718458.1"/>
    <property type="molecule type" value="Genomic_DNA"/>
</dbReference>
<proteinExistence type="inferred from homology"/>
<feature type="domain" description="Nucleoside diphosphate kinase-like" evidence="4">
    <location>
        <begin position="126"/>
        <end position="266"/>
    </location>
</feature>
<dbReference type="PRINTS" id="PR01243">
    <property type="entry name" value="NUCDPKINASE"/>
</dbReference>
<dbReference type="SMART" id="SM00562">
    <property type="entry name" value="NDK"/>
    <property type="match status" value="1"/>
</dbReference>
<dbReference type="Pfam" id="PF00334">
    <property type="entry name" value="NDK"/>
    <property type="match status" value="1"/>
</dbReference>
<dbReference type="PROSITE" id="PS51374">
    <property type="entry name" value="NDPK_LIKE"/>
    <property type="match status" value="1"/>
</dbReference>
<evidence type="ECO:0000256" key="2">
    <source>
        <dbReference type="PROSITE-ProRule" id="PRU00706"/>
    </source>
</evidence>
<dbReference type="Gene3D" id="1.20.890.10">
    <property type="entry name" value="cAMP-dependent protein kinase regulatory subunit, dimerization-anchoring domain"/>
    <property type="match status" value="1"/>
</dbReference>
<evidence type="ECO:0000256" key="1">
    <source>
        <dbReference type="ARBA" id="ARBA00008142"/>
    </source>
</evidence>
<dbReference type="InterPro" id="IPR034907">
    <property type="entry name" value="NDK-like_dom"/>
</dbReference>
<dbReference type="SUPFAM" id="SSF54919">
    <property type="entry name" value="Nucleoside diphosphate kinase, NDK"/>
    <property type="match status" value="1"/>
</dbReference>
<dbReference type="InterPro" id="IPR007858">
    <property type="entry name" value="Dpy-30_motif"/>
</dbReference>